<reference evidence="2" key="1">
    <citation type="submission" date="2016-01" db="EMBL/GenBank/DDBJ databases">
        <authorList>
            <person name="Peeters Charlotte."/>
        </authorList>
    </citation>
    <scope>NUCLEOTIDE SEQUENCE [LARGE SCALE GENOMIC DNA]</scope>
</reference>
<proteinExistence type="predicted"/>
<dbReference type="Proteomes" id="UP000054624">
    <property type="component" value="Unassembled WGS sequence"/>
</dbReference>
<keyword evidence="2" id="KW-1185">Reference proteome</keyword>
<name>A0A158BYK5_9BURK</name>
<dbReference type="OrthoDB" id="9795573at2"/>
<sequence length="197" mass="21589">MRATSGISTRELAAITARALGADGRPEVIDYLTDAFDKVVNGGVGNDPHYATQLFSTGTVNPLAAARVRGRRVALEEYRNPDNLTLLDARDYAGRNERAINEDRQKGALYALLPAGKERGFRYPKWQFDAEGSRLRAVLEPFVTARVNSWSIHSFMRSKREELDGRSPADVILNSNASLARVVDLALQEVGGEQGAS</sequence>
<organism evidence="1 2">
    <name type="scientific">Caballeronia temeraria</name>
    <dbReference type="NCBI Taxonomy" id="1777137"/>
    <lineage>
        <taxon>Bacteria</taxon>
        <taxon>Pseudomonadati</taxon>
        <taxon>Pseudomonadota</taxon>
        <taxon>Betaproteobacteria</taxon>
        <taxon>Burkholderiales</taxon>
        <taxon>Burkholderiaceae</taxon>
        <taxon>Caballeronia</taxon>
    </lineage>
</organism>
<dbReference type="AlphaFoldDB" id="A0A158BYK5"/>
<protein>
    <submittedName>
        <fullName evidence="1">Uncharacterized protein</fullName>
    </submittedName>
</protein>
<gene>
    <name evidence="1" type="ORF">AWB76_04850</name>
</gene>
<dbReference type="EMBL" id="FCOI02000018">
    <property type="protein sequence ID" value="SAK75071.1"/>
    <property type="molecule type" value="Genomic_DNA"/>
</dbReference>
<dbReference type="RefSeq" id="WP_061162602.1">
    <property type="nucleotide sequence ID" value="NZ_FCOI02000018.1"/>
</dbReference>
<evidence type="ECO:0000313" key="1">
    <source>
        <dbReference type="EMBL" id="SAK75071.1"/>
    </source>
</evidence>
<accession>A0A158BYK5</accession>
<evidence type="ECO:0000313" key="2">
    <source>
        <dbReference type="Proteomes" id="UP000054624"/>
    </source>
</evidence>